<dbReference type="Proteomes" id="UP000618051">
    <property type="component" value="Unassembled WGS sequence"/>
</dbReference>
<feature type="domain" description="Cadherin" evidence="16">
    <location>
        <begin position="540"/>
        <end position="644"/>
    </location>
</feature>
<evidence type="ECO:0000313" key="18">
    <source>
        <dbReference type="EMBL" id="KAI1233991.1"/>
    </source>
</evidence>
<evidence type="ECO:0000256" key="9">
    <source>
        <dbReference type="ARBA" id="ARBA00022989"/>
    </source>
</evidence>
<dbReference type="GO" id="GO:0005886">
    <property type="term" value="C:plasma membrane"/>
    <property type="evidence" value="ECO:0007669"/>
    <property type="project" value="UniProtKB-SubCell"/>
</dbReference>
<feature type="domain" description="Cadherin" evidence="16">
    <location>
        <begin position="1376"/>
        <end position="1485"/>
    </location>
</feature>
<keyword evidence="5" id="KW-0732">Signal</keyword>
<feature type="domain" description="Cadherin" evidence="16">
    <location>
        <begin position="1057"/>
        <end position="1165"/>
    </location>
</feature>
<evidence type="ECO:0000313" key="17">
    <source>
        <dbReference type="EMBL" id="KAG0113483.1"/>
    </source>
</evidence>
<feature type="domain" description="Cadherin" evidence="16">
    <location>
        <begin position="645"/>
        <end position="751"/>
    </location>
</feature>
<evidence type="ECO:0000256" key="11">
    <source>
        <dbReference type="ARBA" id="ARBA00023180"/>
    </source>
</evidence>
<dbReference type="FunFam" id="2.60.40.60:FF:000002">
    <property type="entry name" value="Protocadherin alpha 2"/>
    <property type="match status" value="2"/>
</dbReference>
<evidence type="ECO:0000256" key="6">
    <source>
        <dbReference type="ARBA" id="ARBA00022737"/>
    </source>
</evidence>
<evidence type="ECO:0000256" key="2">
    <source>
        <dbReference type="ARBA" id="ARBA00004251"/>
    </source>
</evidence>
<comment type="subcellular location">
    <subcellularLocation>
        <location evidence="2">Cell membrane</location>
        <topology evidence="2">Single-pass type I membrane protein</topology>
    </subcellularLocation>
</comment>
<feature type="domain" description="Cadherin" evidence="16">
    <location>
        <begin position="1166"/>
        <end position="1270"/>
    </location>
</feature>
<dbReference type="EMBL" id="JADDUC020000016">
    <property type="protein sequence ID" value="KAI1233991.1"/>
    <property type="molecule type" value="Genomic_DNA"/>
</dbReference>
<feature type="domain" description="Cadherin" evidence="16">
    <location>
        <begin position="435"/>
        <end position="539"/>
    </location>
</feature>
<keyword evidence="11" id="KW-0325">Glycoprotein</keyword>
<dbReference type="InterPro" id="IPR002126">
    <property type="entry name" value="Cadherin-like_dom"/>
</dbReference>
<dbReference type="PROSITE" id="PS00232">
    <property type="entry name" value="CADHERIN_1"/>
    <property type="match status" value="7"/>
</dbReference>
<dbReference type="InterPro" id="IPR032455">
    <property type="entry name" value="Cadherin_C"/>
</dbReference>
<keyword evidence="8" id="KW-0130">Cell adhesion</keyword>
<dbReference type="PROSITE" id="PS50268">
    <property type="entry name" value="CADHERIN_2"/>
    <property type="match status" value="12"/>
</dbReference>
<evidence type="ECO:0000256" key="7">
    <source>
        <dbReference type="ARBA" id="ARBA00022837"/>
    </source>
</evidence>
<dbReference type="SUPFAM" id="SSF49313">
    <property type="entry name" value="Cadherin-like"/>
    <property type="match status" value="12"/>
</dbReference>
<reference evidence="17" key="1">
    <citation type="submission" date="2020-10" db="EMBL/GenBank/DDBJ databases">
        <title>Feather gene expression reveals the developmental basis of iridescence in African starlings.</title>
        <authorList>
            <person name="Rubenstein D.R."/>
        </authorList>
    </citation>
    <scope>NUCLEOTIDE SEQUENCE</scope>
    <source>
        <strain evidence="17">SS15</strain>
        <tissue evidence="17">Liver</tissue>
    </source>
</reference>
<dbReference type="EMBL" id="JADDUC010000436">
    <property type="protein sequence ID" value="KAG0113483.1"/>
    <property type="molecule type" value="Genomic_DNA"/>
</dbReference>
<evidence type="ECO:0000256" key="1">
    <source>
        <dbReference type="ARBA" id="ARBA00003436"/>
    </source>
</evidence>
<dbReference type="FunFam" id="2.60.40.60:FF:000006">
    <property type="entry name" value="Protocadherin alpha 2"/>
    <property type="match status" value="2"/>
</dbReference>
<feature type="domain" description="Cadherin" evidence="16">
    <location>
        <begin position="1271"/>
        <end position="1375"/>
    </location>
</feature>
<dbReference type="Pfam" id="PF16492">
    <property type="entry name" value="Cadherin_C_2"/>
    <property type="match status" value="2"/>
</dbReference>
<dbReference type="Pfam" id="PF08266">
    <property type="entry name" value="Cadherin_2"/>
    <property type="match status" value="2"/>
</dbReference>
<dbReference type="InterPro" id="IPR015919">
    <property type="entry name" value="Cadherin-like_sf"/>
</dbReference>
<dbReference type="Pfam" id="PF00028">
    <property type="entry name" value="Cadherin"/>
    <property type="match status" value="10"/>
</dbReference>
<dbReference type="FunFam" id="2.60.40.60:FF:000018">
    <property type="entry name" value="Protocadherin gamma c3"/>
    <property type="match status" value="2"/>
</dbReference>
<proteinExistence type="predicted"/>
<feature type="domain" description="Cadherin" evidence="16">
    <location>
        <begin position="1499"/>
        <end position="1602"/>
    </location>
</feature>
<keyword evidence="19" id="KW-1185">Reference proteome</keyword>
<comment type="function">
    <text evidence="1">Potential calcium-dependent cell-adhesion protein. May be involved in the establishment and maintenance of specific neuronal connections in the brain.</text>
</comment>
<evidence type="ECO:0000256" key="8">
    <source>
        <dbReference type="ARBA" id="ARBA00022889"/>
    </source>
</evidence>
<dbReference type="InterPro" id="IPR013164">
    <property type="entry name" value="Cadherin_N"/>
</dbReference>
<gene>
    <name evidence="18" type="ORF">IHE44_0003699</name>
    <name evidence="17" type="ORF">IHE44_010363</name>
</gene>
<keyword evidence="4 15" id="KW-0812">Transmembrane</keyword>
<accession>A0A835NE53</accession>
<feature type="domain" description="Cadherin" evidence="16">
    <location>
        <begin position="326"/>
        <end position="434"/>
    </location>
</feature>
<evidence type="ECO:0000256" key="4">
    <source>
        <dbReference type="ARBA" id="ARBA00022692"/>
    </source>
</evidence>
<dbReference type="SMART" id="SM00112">
    <property type="entry name" value="CA"/>
    <property type="match status" value="12"/>
</dbReference>
<evidence type="ECO:0000256" key="13">
    <source>
        <dbReference type="PROSITE-ProRule" id="PRU00043"/>
    </source>
</evidence>
<dbReference type="FunFam" id="2.60.40.60:FF:000004">
    <property type="entry name" value="Protocadherin 1 gamma 2"/>
    <property type="match status" value="1"/>
</dbReference>
<feature type="compositionally biased region" description="Polar residues" evidence="14">
    <location>
        <begin position="73"/>
        <end position="82"/>
    </location>
</feature>
<dbReference type="CDD" id="cd11304">
    <property type="entry name" value="Cadherin_repeat"/>
    <property type="match status" value="10"/>
</dbReference>
<evidence type="ECO:0000256" key="5">
    <source>
        <dbReference type="ARBA" id="ARBA00022729"/>
    </source>
</evidence>
<evidence type="ECO:0000259" key="16">
    <source>
        <dbReference type="PROSITE" id="PS50268"/>
    </source>
</evidence>
<dbReference type="FunFam" id="2.60.40.60:FF:000001">
    <property type="entry name" value="Protocadherin alpha 2"/>
    <property type="match status" value="2"/>
</dbReference>
<dbReference type="GO" id="GO:0005509">
    <property type="term" value="F:calcium ion binding"/>
    <property type="evidence" value="ECO:0007669"/>
    <property type="project" value="UniProtKB-UniRule"/>
</dbReference>
<keyword evidence="7 13" id="KW-0106">Calcium</keyword>
<dbReference type="PRINTS" id="PR00205">
    <property type="entry name" value="CADHERIN"/>
</dbReference>
<keyword evidence="9 15" id="KW-1133">Transmembrane helix</keyword>
<evidence type="ECO:0000256" key="12">
    <source>
        <dbReference type="ARBA" id="ARBA00074462"/>
    </source>
</evidence>
<dbReference type="OrthoDB" id="6252479at2759"/>
<feature type="domain" description="Cadherin" evidence="16">
    <location>
        <begin position="209"/>
        <end position="325"/>
    </location>
</feature>
<feature type="domain" description="Cadherin" evidence="16">
    <location>
        <begin position="950"/>
        <end position="1056"/>
    </location>
</feature>
<protein>
    <recommendedName>
        <fullName evidence="12">Protocadherin gamma-C3</fullName>
    </recommendedName>
</protein>
<dbReference type="PANTHER" id="PTHR24028">
    <property type="entry name" value="CADHERIN-87A"/>
    <property type="match status" value="1"/>
</dbReference>
<keyword evidence="6" id="KW-0677">Repeat</keyword>
<feature type="region of interest" description="Disordered" evidence="14">
    <location>
        <begin position="66"/>
        <end position="86"/>
    </location>
</feature>
<dbReference type="GO" id="GO:0007156">
    <property type="term" value="P:homophilic cell adhesion via plasma membrane adhesion molecules"/>
    <property type="evidence" value="ECO:0007669"/>
    <property type="project" value="InterPro"/>
</dbReference>
<name>A0A835NE53_9PASS</name>
<dbReference type="Gene3D" id="2.60.40.60">
    <property type="entry name" value="Cadherins"/>
    <property type="match status" value="12"/>
</dbReference>
<reference evidence="18" key="3">
    <citation type="submission" date="2022-01" db="EMBL/GenBank/DDBJ databases">
        <authorList>
            <person name="Rubenstein D.R."/>
        </authorList>
    </citation>
    <scope>NUCLEOTIDE SEQUENCE</scope>
    <source>
        <strain evidence="18">SS15</strain>
        <tissue evidence="18">Liver</tissue>
    </source>
</reference>
<reference evidence="18 19" key="2">
    <citation type="journal article" date="2021" name="J. Hered.">
        <title>Feather Gene Expression Elucidates the Developmental Basis of Plumage Iridescence in African Starlings.</title>
        <authorList>
            <person name="Rubenstein D.R."/>
            <person name="Corvelo A."/>
            <person name="MacManes M.D."/>
            <person name="Maia R."/>
            <person name="Narzisi G."/>
            <person name="Rousaki A."/>
            <person name="Vandenabeele P."/>
            <person name="Shawkey M.D."/>
            <person name="Solomon J."/>
        </authorList>
    </citation>
    <scope>NUCLEOTIDE SEQUENCE [LARGE SCALE GENOMIC DNA]</scope>
    <source>
        <strain evidence="18">SS15</strain>
    </source>
</reference>
<feature type="domain" description="Cadherin" evidence="16">
    <location>
        <begin position="765"/>
        <end position="869"/>
    </location>
</feature>
<dbReference type="FunFam" id="2.60.40.60:FF:000251">
    <property type="entry name" value="Uncharacterized protein"/>
    <property type="match status" value="1"/>
</dbReference>
<keyword evidence="10 15" id="KW-0472">Membrane</keyword>
<evidence type="ECO:0000313" key="19">
    <source>
        <dbReference type="Proteomes" id="UP000618051"/>
    </source>
</evidence>
<comment type="caution">
    <text evidence="17">The sequence shown here is derived from an EMBL/GenBank/DDBJ whole genome shotgun (WGS) entry which is preliminary data.</text>
</comment>
<dbReference type="InterPro" id="IPR050174">
    <property type="entry name" value="Protocadherin/Cadherin-CA"/>
</dbReference>
<dbReference type="PANTHER" id="PTHR24028:SF329">
    <property type="entry name" value="CADHERIN DOMAIN-CONTAINING PROTEIN"/>
    <property type="match status" value="1"/>
</dbReference>
<evidence type="ECO:0000256" key="14">
    <source>
        <dbReference type="SAM" id="MobiDB-lite"/>
    </source>
</evidence>
<evidence type="ECO:0000256" key="3">
    <source>
        <dbReference type="ARBA" id="ARBA00022475"/>
    </source>
</evidence>
<dbReference type="FunFam" id="2.60.40.60:FF:000129">
    <property type="entry name" value="protocadherin alpha-C2 isoform X1"/>
    <property type="match status" value="1"/>
</dbReference>
<evidence type="ECO:0000256" key="15">
    <source>
        <dbReference type="SAM" id="Phobius"/>
    </source>
</evidence>
<dbReference type="FunFam" id="2.60.40.60:FF:000185">
    <property type="entry name" value="Protocadherin 2 alpha c"/>
    <property type="match status" value="1"/>
</dbReference>
<evidence type="ECO:0000256" key="10">
    <source>
        <dbReference type="ARBA" id="ARBA00023136"/>
    </source>
</evidence>
<dbReference type="InterPro" id="IPR020894">
    <property type="entry name" value="Cadherin_CS"/>
</dbReference>
<sequence length="1770" mass="192530">MEAESSGHQFRGRAENSGRGLIVIETKEEIHAGSSLRRGRECWLLPRVCWRGADSASRDGGEAFIRGHHKTGHGTSEISFSRSEFPDERPRRILENGIAQASEDKIPAFVLKYSVSPSGSIQTSFILINTHPLHCCDQKENTSISSPVLHAEAEGHNFLSEMMGATIIDILPSGERFGWASRQLCISSVHSSQKQPSFLLNLWSLHFNDSFKGPSISSGAETLRYSLPEEMERDSFVANIAKDLGLPLSQLAARKARVVSEGNEQLFRLNQNTGVLTAKESLDREEICPQSGTCTLVFKIFFENPLQLIRGEVEVRDVNDNSPVFPEKEMVLKILETASPGSRFPLESAQDKDVGINGLQNYSLGPNPHFSLAIRTAKDGVKYLELVLQRQLDREEQGELNLLLTATDGGSPPRSGTAQVRIVVVDANDNIPVFERETYEVRLAENSPLEQLVVRVSAADPDEGSNGEVRYTFTQTSERSRQLFQLNPTTGEIRVAGKLDFEEAKSHKMVVKATDGGELSAHCKVQVEVLDVNDNAPEIALTSLTASIPEDAPPRTVVALFSVRDRDSGDNGRTECSIDGDLPFSLTPTFDNYYELRTSAALDRERTAEYNITITATDWGTKPLSSQESIFVQISDVNDNPPEFTQEVYIMSVTENNSPMLRIGGVSATDADTGKNARVNYALVRQGGKEQPEISVNAENGDVYILRPLDYEKVRALEVTVRAADGGSPPLSAQAVLRVVVRDENDNAPVLLHPPPDSSAAGELVPRWAPSGYLVAKVVAVDADAGQNAWLSYELAKATEPGLFRVGLHSGEVRTARAVTERDAARQKLIVLVRDRGQPPRSATATLTVALVDGFSEAHLRVSEEVPAAEPDEQLTLYLIASLVCVSALFLATAVAAVVVKVRRARRNETETLPTFPTSATESNAGSLPRSYVYDRAVALILVLCVSGMRAETARYSVPEEAERGSFVANIAKDLGLTGEELLARQARVVPEGEKQYLQLNQHTGDLVVREQMDREELCGHSEPCLMRFEVLLESPLQSFRAEVRLIDINDHAPVFLNKEIILKMPESAMPGTRFLLESADDPDVGNNSLQHYSISSNEYFHVYTQRRNDGGRYAELVLDRALDREQEAEIAFSITAVDGGTPPRSGTALIRVVVLDINDNIPVFTQTLYKVSVKENSSQDTIVVVVSASDLDAGTNGEIVYSIFRNSEDNLQTFKINPETGQIRLKKTLDYEETKTYEIDVQATDGGGLSTHCKVEVQVKDVNDNAPEVIITSLTSTLSEAAPPNTVVALFNVRDRDSGDNGRTTCELTGEQPFRITLLAADSYALVTSETLDREQVEEYNVTVRARDEGTPALSASKTLLVRLLDVNDNAPTFTQPIYTMVMSENEPAGRILGRLSATDPDSGENALVRYALVPPPTGSLAAASSVSVDAESGIVRSLRPLDYEKVAALEVTVRAADGGSPPLSAQAVLRVVVRDENDNAPVLLHPPPDSSAAGELVPRWAPSGYLVAKVVAVDADSGQNAWLSYELAKATEPGLFRVGLHSGEVRTARAVTERDAARQKLIVLVRDRGQPPRSATATLAVALVDDFSDAFHQLGHDPASGQQPQVADEEMLTTYLIASLCCVSSLFLLSILVLTANTLCKARVRAELPPPSPICYADGDFASNGVGSMGTVSPAYGYEMCLTSGSGRRSLPRAYCYEISLTTGSANSEFQFLKPILPSLPPQHCATARGPDEQQEQDFPCVPVSTEDTAPDNGGTVSAGQFNALSFN</sequence>
<organism evidence="17">
    <name type="scientific">Lamprotornis superbus</name>
    <dbReference type="NCBI Taxonomy" id="245042"/>
    <lineage>
        <taxon>Eukaryota</taxon>
        <taxon>Metazoa</taxon>
        <taxon>Chordata</taxon>
        <taxon>Craniata</taxon>
        <taxon>Vertebrata</taxon>
        <taxon>Euteleostomi</taxon>
        <taxon>Archelosauria</taxon>
        <taxon>Archosauria</taxon>
        <taxon>Dinosauria</taxon>
        <taxon>Saurischia</taxon>
        <taxon>Theropoda</taxon>
        <taxon>Coelurosauria</taxon>
        <taxon>Aves</taxon>
        <taxon>Neognathae</taxon>
        <taxon>Neoaves</taxon>
        <taxon>Telluraves</taxon>
        <taxon>Australaves</taxon>
        <taxon>Passeriformes</taxon>
        <taxon>Sturnidae</taxon>
        <taxon>Lamprotornis</taxon>
    </lineage>
</organism>
<keyword evidence="3" id="KW-1003">Cell membrane</keyword>
<feature type="transmembrane region" description="Helical" evidence="15">
    <location>
        <begin position="1614"/>
        <end position="1637"/>
    </location>
</feature>